<evidence type="ECO:0000256" key="1">
    <source>
        <dbReference type="ARBA" id="ARBA00006484"/>
    </source>
</evidence>
<dbReference type="PANTHER" id="PTHR43639:SF1">
    <property type="entry name" value="SHORT-CHAIN DEHYDROGENASE_REDUCTASE FAMILY PROTEIN"/>
    <property type="match status" value="1"/>
</dbReference>
<evidence type="ECO:0000313" key="4">
    <source>
        <dbReference type="EMBL" id="RDC61239.1"/>
    </source>
</evidence>
<keyword evidence="5" id="KW-1185">Reference proteome</keyword>
<accession>A0A369QEA4</accession>
<sequence length="250" mass="25734">MSKSLHNQTALVTGASRGIGAAIARRLAADGAHVLVHYGQSADAADALVKEIADEGGSAVSLQGDLLDPAGPAELARETERLLGEAKLDILVNNAGVAEFVDFADTDAAVIDRQLAVNVRAPFLLATGLADRFADDARVVFTSSIVAQTHFSGIPAYALTKGAVNTLVRDLAAEWGPRGIRVNAVAPGAILTDMSAWLESEEGGENARNMQALKRIGQPDDIAGVAAFLAGPDSGWVTGQVIDASGGAKL</sequence>
<dbReference type="OrthoDB" id="7500984at2"/>
<dbReference type="Gene3D" id="3.40.50.720">
    <property type="entry name" value="NAD(P)-binding Rossmann-like Domain"/>
    <property type="match status" value="1"/>
</dbReference>
<comment type="similarity">
    <text evidence="1">Belongs to the short-chain dehydrogenases/reductases (SDR) family.</text>
</comment>
<proteinExistence type="inferred from homology"/>
<gene>
    <name evidence="4" type="ORF">HME9302_02459</name>
</gene>
<comment type="caution">
    <text evidence="4">The sequence shown here is derived from an EMBL/GenBank/DDBJ whole genome shotgun (WGS) entry which is preliminary data.</text>
</comment>
<name>A0A369QEA4_9SPHN</name>
<dbReference type="FunFam" id="3.40.50.720:FF:000084">
    <property type="entry name" value="Short-chain dehydrogenase reductase"/>
    <property type="match status" value="1"/>
</dbReference>
<dbReference type="SUPFAM" id="SSF51735">
    <property type="entry name" value="NAD(P)-binding Rossmann-fold domains"/>
    <property type="match status" value="1"/>
</dbReference>
<evidence type="ECO:0000256" key="2">
    <source>
        <dbReference type="ARBA" id="ARBA00023002"/>
    </source>
</evidence>
<dbReference type="EC" id="1.1.1.47" evidence="4"/>
<evidence type="ECO:0000313" key="5">
    <source>
        <dbReference type="Proteomes" id="UP000253727"/>
    </source>
</evidence>
<dbReference type="Proteomes" id="UP000253727">
    <property type="component" value="Unassembled WGS sequence"/>
</dbReference>
<reference evidence="4 5" key="1">
    <citation type="submission" date="2018-04" db="EMBL/GenBank/DDBJ databases">
        <title>Altererythrobacter sp. HME9302 genome sequencing and assembly.</title>
        <authorList>
            <person name="Kang H."/>
            <person name="Kim H."/>
            <person name="Joh K."/>
        </authorList>
    </citation>
    <scope>NUCLEOTIDE SEQUENCE [LARGE SCALE GENOMIC DNA]</scope>
    <source>
        <strain evidence="4 5">HME9302</strain>
    </source>
</reference>
<organism evidence="4 5">
    <name type="scientific">Alteripontixanthobacter maritimus</name>
    <dbReference type="NCBI Taxonomy" id="2161824"/>
    <lineage>
        <taxon>Bacteria</taxon>
        <taxon>Pseudomonadati</taxon>
        <taxon>Pseudomonadota</taxon>
        <taxon>Alphaproteobacteria</taxon>
        <taxon>Sphingomonadales</taxon>
        <taxon>Erythrobacteraceae</taxon>
        <taxon>Alteripontixanthobacter</taxon>
    </lineage>
</organism>
<keyword evidence="2 4" id="KW-0560">Oxidoreductase</keyword>
<dbReference type="AlphaFoldDB" id="A0A369QEA4"/>
<dbReference type="InterPro" id="IPR057326">
    <property type="entry name" value="KR_dom"/>
</dbReference>
<dbReference type="InterPro" id="IPR002347">
    <property type="entry name" value="SDR_fam"/>
</dbReference>
<feature type="domain" description="Ketoreductase" evidence="3">
    <location>
        <begin position="8"/>
        <end position="200"/>
    </location>
</feature>
<dbReference type="PRINTS" id="PR00081">
    <property type="entry name" value="GDHRDH"/>
</dbReference>
<protein>
    <submittedName>
        <fullName evidence="4">Glucose 1-dehydrogenase (NAD(P)(+))</fullName>
        <ecNumber evidence="4">1.1.1.47</ecNumber>
    </submittedName>
</protein>
<dbReference type="Pfam" id="PF13561">
    <property type="entry name" value="adh_short_C2"/>
    <property type="match status" value="1"/>
</dbReference>
<evidence type="ECO:0000259" key="3">
    <source>
        <dbReference type="SMART" id="SM00822"/>
    </source>
</evidence>
<dbReference type="EMBL" id="QBKA01000002">
    <property type="protein sequence ID" value="RDC61239.1"/>
    <property type="molecule type" value="Genomic_DNA"/>
</dbReference>
<dbReference type="InterPro" id="IPR036291">
    <property type="entry name" value="NAD(P)-bd_dom_sf"/>
</dbReference>
<dbReference type="SMART" id="SM00822">
    <property type="entry name" value="PKS_KR"/>
    <property type="match status" value="1"/>
</dbReference>
<dbReference type="GO" id="GO:0047936">
    <property type="term" value="F:glucose 1-dehydrogenase [NAD(P)+] activity"/>
    <property type="evidence" value="ECO:0007669"/>
    <property type="project" value="UniProtKB-EC"/>
</dbReference>
<dbReference type="RefSeq" id="WP_115367229.1">
    <property type="nucleotide sequence ID" value="NZ_QBKA01000002.1"/>
</dbReference>
<dbReference type="PRINTS" id="PR00080">
    <property type="entry name" value="SDRFAMILY"/>
</dbReference>
<dbReference type="PANTHER" id="PTHR43639">
    <property type="entry name" value="OXIDOREDUCTASE, SHORT-CHAIN DEHYDROGENASE/REDUCTASE FAMILY (AFU_ORTHOLOGUE AFUA_5G02870)"/>
    <property type="match status" value="1"/>
</dbReference>